<dbReference type="GO" id="GO:0008270">
    <property type="term" value="F:zinc ion binding"/>
    <property type="evidence" value="ECO:0007669"/>
    <property type="project" value="UniProtKB-KW"/>
</dbReference>
<proteinExistence type="predicted"/>
<dbReference type="SUPFAM" id="SSF144232">
    <property type="entry name" value="HIT/MYND zinc finger-like"/>
    <property type="match status" value="1"/>
</dbReference>
<evidence type="ECO:0000313" key="7">
    <source>
        <dbReference type="EMBL" id="CAE4666561.1"/>
    </source>
</evidence>
<keyword evidence="2 4" id="KW-0863">Zinc-finger</keyword>
<feature type="compositionally biased region" description="Low complexity" evidence="5">
    <location>
        <begin position="1033"/>
        <end position="1049"/>
    </location>
</feature>
<name>A0A7S4T691_9DINO</name>
<feature type="domain" description="MYND-type" evidence="6">
    <location>
        <begin position="118"/>
        <end position="152"/>
    </location>
</feature>
<evidence type="ECO:0000256" key="3">
    <source>
        <dbReference type="ARBA" id="ARBA00022833"/>
    </source>
</evidence>
<keyword evidence="1" id="KW-0479">Metal-binding</keyword>
<feature type="region of interest" description="Disordered" evidence="5">
    <location>
        <begin position="1139"/>
        <end position="1184"/>
    </location>
</feature>
<feature type="compositionally biased region" description="Low complexity" evidence="5">
    <location>
        <begin position="419"/>
        <end position="436"/>
    </location>
</feature>
<feature type="compositionally biased region" description="Basic and acidic residues" evidence="5">
    <location>
        <begin position="447"/>
        <end position="457"/>
    </location>
</feature>
<evidence type="ECO:0000256" key="5">
    <source>
        <dbReference type="SAM" id="MobiDB-lite"/>
    </source>
</evidence>
<feature type="region of interest" description="Disordered" evidence="5">
    <location>
        <begin position="1220"/>
        <end position="1242"/>
    </location>
</feature>
<feature type="region of interest" description="Disordered" evidence="5">
    <location>
        <begin position="1294"/>
        <end position="1325"/>
    </location>
</feature>
<dbReference type="EMBL" id="HBNR01088265">
    <property type="protein sequence ID" value="CAE4666561.1"/>
    <property type="molecule type" value="Transcribed_RNA"/>
</dbReference>
<sequence>MRRKVEGCLKLPAGVANTMLSPYLRQRETDARHRLRCRLSFEAREAFGDQAHPPAFWVDRILRASGHDVDPLARHMGQRPLSWKDFEERVSAMQQQGAHVQLTEGFVIPADALPPGKCDHCGVPCVAECFCGEHYCSRKCQRQDWKNHRHICEIVFDNNSFGMIATQIEFTQFRRDVDIGCSMGTKPWPSSPSGRSPTAEGPVGRDDLSPGTRCVLEGLTSPAGAALNGLRGEVMGRAANSERLLVRLRDDDPPESWKKIQVCNLRRAGPPPPPTVLGAAAVLKQAGEGPRQEISGALRPLVAAYPDLTGPQYLHLLKSTGVFPELHAVRDAHKVRQAARAIKGPLVERQLDGALGRTQQMLKDVRDKPNWTGVTMSTGGGPRGVARRQSKCVDAIADWPDFFLQEGADVYGETLAWTDPPDSSPSPSGSAKPAAGVKLSKKAAQRQRREERAREAGETPAVGESCDGAAAASADNDPRAAAPAAAGPRHLDELYIWLIDAYRMRCHDDLQWRGGIRRGIYERGVRVERRLRPLSASGRLEREEICDLEEDDWGRRTNLEQPGCNAAHPTRLSVAKDFFIFCKLVEWRERYPPHFDFARLLSLAQKLLPKRFQKDHAKFKYGDENALSADRPSLRRFSESIYGCTIVQQHKRHSTADGMPRPDTGLSYTVVPHEYDLDHQYDGETVSLWEQVERYFEAAVELFGPDEEAESAATKEDPAFCDQVRMLFADVGGVAPWRRLYEELDLISDNFGLPHALAMDPHVPLGSTVMVKSLRSDKVLPSGCRPTDLNGGIGTLVKVGSQEPPRYEILTNGGSSLSVRADCAEVHVEKIGQMSLYGRMHLTMGGGSLLAADVGGYSSLSEEEAEDQPRLRDAAGKFRRRKGMERVGEARRMEECPAKRATYTEESVADEDEELQGCEIRLVGLQSAHELNGRRGRVVARGKPSEDSAGQPRFAVLLAPEPGEERRHVTVRRENLVFVDAHAEWEERVRAALSSKSPPAQEARIVPRTTARCASDPDSETPTGASKQKQRQAPAKEAPAKSAPAELSAAEQASLKAGIVEAVREASSQRCLPKAVEPRLRALLGEDAVLAAQRVAEASTKARGKKRAKRDRRSGLGPTAHWLARLWCFVLEEPGRHVDDLPRYSGKHRTFMIGPDDDSEDDGSEDEGECAEGEGSNDEDPAAAADACDAAALTHAMDGLTTAPAADAASMQPDVELAAGAERGAEPSAAEPAAAQHGPGSDTAAVAAVIGGQALATTADAGPPQPGAAPTAAERAGYLSSGSVGAVFSALSASEEGESSGFSEEEAGVARRPAKLPPPTSTLGFLEEDAGEANAQEPYPARHSAEAGPPSERWVHRFYGIVPGTVFVIPTRELYFTQDSISSEFKVSGAVGEDHSIRKMLTDIVGRSMRKRDIEIMPVVYHEGYYYSSANRRLATYLLAYMCGRCPRVKVQLVDKDAREVRWERRFTTRCHGVWILVRQSGERVGHTLADTDFRHPELDRARRRAGLA</sequence>
<feature type="region of interest" description="Disordered" evidence="5">
    <location>
        <begin position="184"/>
        <end position="208"/>
    </location>
</feature>
<evidence type="ECO:0000256" key="1">
    <source>
        <dbReference type="ARBA" id="ARBA00022723"/>
    </source>
</evidence>
<dbReference type="Gene3D" id="6.10.140.2220">
    <property type="match status" value="1"/>
</dbReference>
<protein>
    <recommendedName>
        <fullName evidence="6">MYND-type domain-containing protein</fullName>
    </recommendedName>
</protein>
<keyword evidence="3" id="KW-0862">Zinc</keyword>
<feature type="region of interest" description="Disordered" evidence="5">
    <location>
        <begin position="414"/>
        <end position="485"/>
    </location>
</feature>
<organism evidence="7">
    <name type="scientific">Alexandrium monilatum</name>
    <dbReference type="NCBI Taxonomy" id="311494"/>
    <lineage>
        <taxon>Eukaryota</taxon>
        <taxon>Sar</taxon>
        <taxon>Alveolata</taxon>
        <taxon>Dinophyceae</taxon>
        <taxon>Gonyaulacales</taxon>
        <taxon>Pyrocystaceae</taxon>
        <taxon>Alexandrium</taxon>
    </lineage>
</organism>
<dbReference type="InterPro" id="IPR002893">
    <property type="entry name" value="Znf_MYND"/>
</dbReference>
<accession>A0A7S4T691</accession>
<feature type="compositionally biased region" description="Low complexity" evidence="5">
    <location>
        <begin position="1220"/>
        <end position="1240"/>
    </location>
</feature>
<reference evidence="7" key="1">
    <citation type="submission" date="2021-01" db="EMBL/GenBank/DDBJ databases">
        <authorList>
            <person name="Corre E."/>
            <person name="Pelletier E."/>
            <person name="Niang G."/>
            <person name="Scheremetjew M."/>
            <person name="Finn R."/>
            <person name="Kale V."/>
            <person name="Holt S."/>
            <person name="Cochrane G."/>
            <person name="Meng A."/>
            <person name="Brown T."/>
            <person name="Cohen L."/>
        </authorList>
    </citation>
    <scope>NUCLEOTIDE SEQUENCE</scope>
    <source>
        <strain evidence="7">CCMP3105</strain>
    </source>
</reference>
<feature type="region of interest" description="Disordered" evidence="5">
    <location>
        <begin position="992"/>
        <end position="1049"/>
    </location>
</feature>
<feature type="compositionally biased region" description="Low complexity" evidence="5">
    <location>
        <begin position="467"/>
        <end position="485"/>
    </location>
</feature>
<feature type="compositionally biased region" description="Acidic residues" evidence="5">
    <location>
        <begin position="1155"/>
        <end position="1181"/>
    </location>
</feature>
<evidence type="ECO:0000256" key="4">
    <source>
        <dbReference type="PROSITE-ProRule" id="PRU00134"/>
    </source>
</evidence>
<evidence type="ECO:0000256" key="2">
    <source>
        <dbReference type="ARBA" id="ARBA00022771"/>
    </source>
</evidence>
<dbReference type="PROSITE" id="PS50865">
    <property type="entry name" value="ZF_MYND_2"/>
    <property type="match status" value="1"/>
</dbReference>
<feature type="compositionally biased region" description="Acidic residues" evidence="5">
    <location>
        <begin position="1295"/>
        <end position="1307"/>
    </location>
</feature>
<gene>
    <name evidence="7" type="ORF">AMON00008_LOCUS63256</name>
</gene>
<evidence type="ECO:0000259" key="6">
    <source>
        <dbReference type="PROSITE" id="PS50865"/>
    </source>
</evidence>